<dbReference type="Proteomes" id="UP001528823">
    <property type="component" value="Unassembled WGS sequence"/>
</dbReference>
<organism evidence="1 2">
    <name type="scientific">Spartinivicinus poritis</name>
    <dbReference type="NCBI Taxonomy" id="2994640"/>
    <lineage>
        <taxon>Bacteria</taxon>
        <taxon>Pseudomonadati</taxon>
        <taxon>Pseudomonadota</taxon>
        <taxon>Gammaproteobacteria</taxon>
        <taxon>Oceanospirillales</taxon>
        <taxon>Zooshikellaceae</taxon>
        <taxon>Spartinivicinus</taxon>
    </lineage>
</organism>
<gene>
    <name evidence="1" type="ORF">ORQ98_07405</name>
</gene>
<accession>A0ABT5U654</accession>
<proteinExistence type="predicted"/>
<keyword evidence="2" id="KW-1185">Reference proteome</keyword>
<reference evidence="1 2" key="1">
    <citation type="submission" date="2022-11" db="EMBL/GenBank/DDBJ databases">
        <title>Spartinivicinus poritis sp. nov., isolated from scleractinian coral Porites lutea.</title>
        <authorList>
            <person name="Zhang G."/>
            <person name="Cai L."/>
            <person name="Wei Q."/>
        </authorList>
    </citation>
    <scope>NUCLEOTIDE SEQUENCE [LARGE SCALE GENOMIC DNA]</scope>
    <source>
        <strain evidence="1 2">A2-2</strain>
    </source>
</reference>
<evidence type="ECO:0000313" key="1">
    <source>
        <dbReference type="EMBL" id="MDE1461792.1"/>
    </source>
</evidence>
<comment type="caution">
    <text evidence="1">The sequence shown here is derived from an EMBL/GenBank/DDBJ whole genome shotgun (WGS) entry which is preliminary data.</text>
</comment>
<dbReference type="RefSeq" id="WP_274688148.1">
    <property type="nucleotide sequence ID" value="NZ_JAPMOU010000006.1"/>
</dbReference>
<name>A0ABT5U654_9GAMM</name>
<sequence>MLVVDSNRMLCLTAEEVVELSGDKLKNSDAFLTFASSIHLSEDVILEAAEMRFQIDTTKDVFNVVIHDLLPKCLDIKKMHQFDYVGIRITGIGDYCLTAINGRLATFDGLPETGFTGEQVLSFEIAPDIFLAYCRGLLLEISDQVLEEDDEYEEVLLSPDEVEQYGIYGGNSSAHACAANASAGSGCVGNASACAANAGAGTGCAANASACAANASVGSACAANASGCVNNASVVGACGQNYTGCYGKVGVAGACGGNAGVCAGNGSVVSGCAVNASACAGNVSAVTGCAANASACGGKASGVGIANTACAGKACGVDLGILPCAGDVCPVNIIPFLPSC</sequence>
<evidence type="ECO:0000313" key="2">
    <source>
        <dbReference type="Proteomes" id="UP001528823"/>
    </source>
</evidence>
<protein>
    <submittedName>
        <fullName evidence="1">Uncharacterized protein</fullName>
    </submittedName>
</protein>
<dbReference type="EMBL" id="JAPMOU010000006">
    <property type="protein sequence ID" value="MDE1461792.1"/>
    <property type="molecule type" value="Genomic_DNA"/>
</dbReference>